<proteinExistence type="predicted"/>
<comment type="caution">
    <text evidence="2">The sequence shown here is derived from an EMBL/GenBank/DDBJ whole genome shotgun (WGS) entry which is preliminary data.</text>
</comment>
<keyword evidence="3" id="KW-1185">Reference proteome</keyword>
<feature type="region of interest" description="Disordered" evidence="1">
    <location>
        <begin position="72"/>
        <end position="145"/>
    </location>
</feature>
<dbReference type="EMBL" id="JAGPYM010000018">
    <property type="protein sequence ID" value="KAH6885370.1"/>
    <property type="molecule type" value="Genomic_DNA"/>
</dbReference>
<name>A0A9P8W058_9HYPO</name>
<feature type="compositionally biased region" description="Low complexity" evidence="1">
    <location>
        <begin position="73"/>
        <end position="85"/>
    </location>
</feature>
<organism evidence="2 3">
    <name type="scientific">Thelonectria olida</name>
    <dbReference type="NCBI Taxonomy" id="1576542"/>
    <lineage>
        <taxon>Eukaryota</taxon>
        <taxon>Fungi</taxon>
        <taxon>Dikarya</taxon>
        <taxon>Ascomycota</taxon>
        <taxon>Pezizomycotina</taxon>
        <taxon>Sordariomycetes</taxon>
        <taxon>Hypocreomycetidae</taxon>
        <taxon>Hypocreales</taxon>
        <taxon>Nectriaceae</taxon>
        <taxon>Thelonectria</taxon>
    </lineage>
</organism>
<protein>
    <submittedName>
        <fullName evidence="2">Uncharacterized protein</fullName>
    </submittedName>
</protein>
<feature type="compositionally biased region" description="Low complexity" evidence="1">
    <location>
        <begin position="109"/>
        <end position="124"/>
    </location>
</feature>
<accession>A0A9P8W058</accession>
<evidence type="ECO:0000313" key="3">
    <source>
        <dbReference type="Proteomes" id="UP000777438"/>
    </source>
</evidence>
<dbReference type="AlphaFoldDB" id="A0A9P8W058"/>
<dbReference type="Proteomes" id="UP000777438">
    <property type="component" value="Unassembled WGS sequence"/>
</dbReference>
<feature type="region of interest" description="Disordered" evidence="1">
    <location>
        <begin position="178"/>
        <end position="205"/>
    </location>
</feature>
<sequence length="222" mass="24129">MPPLFRTRLRHSRLAGSNVAEAHAASRLRELEDASAESVMEPALPHYGKSTLRVAPYNISSSFHRTVAKPRVLSQTSSLTAQLSQPRTSKHHPSLRHASISPSLTVNLTPPINADTNTDTNTNIQSTERRVRSAPNPPRFRPMLPSPLSNVPKTWHPPNSAGDFAPLSTTSVLIDRFSSHPRPSFASPNSGSPPALPLGKSQPSTPRLPLSAAIDWLLLCIE</sequence>
<evidence type="ECO:0000256" key="1">
    <source>
        <dbReference type="SAM" id="MobiDB-lite"/>
    </source>
</evidence>
<reference evidence="2 3" key="1">
    <citation type="journal article" date="2021" name="Nat. Commun.">
        <title>Genetic determinants of endophytism in the Arabidopsis root mycobiome.</title>
        <authorList>
            <person name="Mesny F."/>
            <person name="Miyauchi S."/>
            <person name="Thiergart T."/>
            <person name="Pickel B."/>
            <person name="Atanasova L."/>
            <person name="Karlsson M."/>
            <person name="Huettel B."/>
            <person name="Barry K.W."/>
            <person name="Haridas S."/>
            <person name="Chen C."/>
            <person name="Bauer D."/>
            <person name="Andreopoulos W."/>
            <person name="Pangilinan J."/>
            <person name="LaButti K."/>
            <person name="Riley R."/>
            <person name="Lipzen A."/>
            <person name="Clum A."/>
            <person name="Drula E."/>
            <person name="Henrissat B."/>
            <person name="Kohler A."/>
            <person name="Grigoriev I.V."/>
            <person name="Martin F.M."/>
            <person name="Hacquard S."/>
        </authorList>
    </citation>
    <scope>NUCLEOTIDE SEQUENCE [LARGE SCALE GENOMIC DNA]</scope>
    <source>
        <strain evidence="2 3">MPI-CAGE-CH-0241</strain>
    </source>
</reference>
<evidence type="ECO:0000313" key="2">
    <source>
        <dbReference type="EMBL" id="KAH6885370.1"/>
    </source>
</evidence>
<gene>
    <name evidence="2" type="ORF">B0T10DRAFT_577035</name>
</gene>